<organism evidence="4">
    <name type="scientific">Angiostrongylus costaricensis</name>
    <name type="common">Nematode worm</name>
    <dbReference type="NCBI Taxonomy" id="334426"/>
    <lineage>
        <taxon>Eukaryota</taxon>
        <taxon>Metazoa</taxon>
        <taxon>Ecdysozoa</taxon>
        <taxon>Nematoda</taxon>
        <taxon>Chromadorea</taxon>
        <taxon>Rhabditida</taxon>
        <taxon>Rhabditina</taxon>
        <taxon>Rhabditomorpha</taxon>
        <taxon>Strongyloidea</taxon>
        <taxon>Metastrongylidae</taxon>
        <taxon>Angiostrongylus</taxon>
    </lineage>
</organism>
<sequence length="492" mass="55503">MGMMKKEEVNGPSPPSSLPEGDKGWDFDPSGAPGAVPKEHYIQTTFVHRSESKPEKNYAALVLSKLGELSDRLRQQARVTVDNEVISCVDDSEHYRCADFQRDRTYHYLVVEDSSKGASVYSLEQHLNEKNPGSTEMALLDALSRHSPQPLTIYASEEAEHEVGFVRQLSAEELQAVTKPRQIDSERFSPSELNLIDTDLLEFRMISGPFIELKTEETMKNAKKGLLFDSSPSPVIIGTFPDRECSEFQHFSIAADRLHGRYHMAIMIKPGVTATVSAYRPNENRKRQDYEGKFDPVSLMVFISIASLPSVIDISHGFTTNLLFRQPRLVAVLVASTSFSNSSYFSLATKKDARKSVIFTFMNRDHELAEEVLNQFNLKLHDKPQVILLDKLRIYQLLLNTTTTADEIWEWIQSRETPTALLSVRDPHPLRVLQKASVDHVFTSQNTIILPDETLYHDLVEFTNSRSEFSGTTSGGCPFMASSRAEAIHEEL</sequence>
<evidence type="ECO:0000313" key="2">
    <source>
        <dbReference type="EMBL" id="VDM60591.1"/>
    </source>
</evidence>
<dbReference type="AlphaFoldDB" id="A0A158PJN8"/>
<dbReference type="WBParaSite" id="ACOC_0000900501-mRNA-1">
    <property type="protein sequence ID" value="ACOC_0000900501-mRNA-1"/>
    <property type="gene ID" value="ACOC_0000900501"/>
</dbReference>
<dbReference type="PANTHER" id="PTHR22699">
    <property type="entry name" value="THIOREDOXIN DOMAIN-CONTAINING PROTEIN 16"/>
    <property type="match status" value="1"/>
</dbReference>
<reference evidence="2 3" key="2">
    <citation type="submission" date="2018-11" db="EMBL/GenBank/DDBJ databases">
        <authorList>
            <consortium name="Pathogen Informatics"/>
        </authorList>
    </citation>
    <scope>NUCLEOTIDE SEQUENCE [LARGE SCALE GENOMIC DNA]</scope>
    <source>
        <strain evidence="2 3">Costa Rica</strain>
    </source>
</reference>
<reference evidence="4" key="1">
    <citation type="submission" date="2016-04" db="UniProtKB">
        <authorList>
            <consortium name="WormBaseParasite"/>
        </authorList>
    </citation>
    <scope>IDENTIFICATION</scope>
</reference>
<keyword evidence="3" id="KW-1185">Reference proteome</keyword>
<dbReference type="Proteomes" id="UP000267027">
    <property type="component" value="Unassembled WGS sequence"/>
</dbReference>
<dbReference type="PANTHER" id="PTHR22699:SF1">
    <property type="entry name" value="THIOREDOXIN DOMAIN-CONTAINING PROTEIN 16"/>
    <property type="match status" value="1"/>
</dbReference>
<dbReference type="OrthoDB" id="5845077at2759"/>
<dbReference type="InterPro" id="IPR040090">
    <property type="entry name" value="TXNDC16"/>
</dbReference>
<evidence type="ECO:0000313" key="4">
    <source>
        <dbReference type="WBParaSite" id="ACOC_0000900501-mRNA-1"/>
    </source>
</evidence>
<protein>
    <submittedName>
        <fullName evidence="4">RING-type domain-containing protein</fullName>
    </submittedName>
</protein>
<evidence type="ECO:0000313" key="3">
    <source>
        <dbReference type="Proteomes" id="UP000267027"/>
    </source>
</evidence>
<proteinExistence type="predicted"/>
<accession>A0A158PJN8</accession>
<dbReference type="EMBL" id="UYYA01004234">
    <property type="protein sequence ID" value="VDM60591.1"/>
    <property type="molecule type" value="Genomic_DNA"/>
</dbReference>
<name>A0A158PJN8_ANGCS</name>
<dbReference type="Gene3D" id="3.40.30.10">
    <property type="entry name" value="Glutaredoxin"/>
    <property type="match status" value="1"/>
</dbReference>
<feature type="region of interest" description="Disordered" evidence="1">
    <location>
        <begin position="1"/>
        <end position="37"/>
    </location>
</feature>
<dbReference type="Pfam" id="PF13848">
    <property type="entry name" value="Thioredoxin_6"/>
    <property type="match status" value="1"/>
</dbReference>
<evidence type="ECO:0000256" key="1">
    <source>
        <dbReference type="SAM" id="MobiDB-lite"/>
    </source>
</evidence>
<gene>
    <name evidence="2" type="ORF">ACOC_LOCUS9006</name>
</gene>